<comment type="similarity">
    <text evidence="2 12">Belongs to the DNA polymerase type-B family.</text>
</comment>
<feature type="domain" description="Zinc finger DNA-directed DNA polymerase family B alpha" evidence="16">
    <location>
        <begin position="1237"/>
        <end position="1435"/>
    </location>
</feature>
<evidence type="ECO:0000256" key="1">
    <source>
        <dbReference type="ARBA" id="ARBA00004123"/>
    </source>
</evidence>
<evidence type="ECO:0000256" key="6">
    <source>
        <dbReference type="ARBA" id="ARBA00022723"/>
    </source>
</evidence>
<dbReference type="OrthoDB" id="6755010at2759"/>
<evidence type="ECO:0000256" key="2">
    <source>
        <dbReference type="ARBA" id="ARBA00005755"/>
    </source>
</evidence>
<dbReference type="PRINTS" id="PR00106">
    <property type="entry name" value="DNAPOLB"/>
</dbReference>
<protein>
    <recommendedName>
        <fullName evidence="12">DNA polymerase</fullName>
        <ecNumber evidence="12">2.7.7.7</ecNumber>
    </recommendedName>
</protein>
<dbReference type="Gene3D" id="3.30.420.10">
    <property type="entry name" value="Ribonuclease H-like superfamily/Ribonuclease H"/>
    <property type="match status" value="1"/>
</dbReference>
<dbReference type="InterPro" id="IPR038256">
    <property type="entry name" value="Pol_alpha_znc_sf"/>
</dbReference>
<dbReference type="GO" id="GO:0005658">
    <property type="term" value="C:alpha DNA polymerase:primase complex"/>
    <property type="evidence" value="ECO:0007669"/>
    <property type="project" value="TreeGrafter"/>
</dbReference>
<dbReference type="SUPFAM" id="SSF53098">
    <property type="entry name" value="Ribonuclease H-like"/>
    <property type="match status" value="1"/>
</dbReference>
<dbReference type="GO" id="GO:0003887">
    <property type="term" value="F:DNA-directed DNA polymerase activity"/>
    <property type="evidence" value="ECO:0007669"/>
    <property type="project" value="UniProtKB-KW"/>
</dbReference>
<organism evidence="17 18">
    <name type="scientific">Hanseniaspora valbyensis NRRL Y-1626</name>
    <dbReference type="NCBI Taxonomy" id="766949"/>
    <lineage>
        <taxon>Eukaryota</taxon>
        <taxon>Fungi</taxon>
        <taxon>Dikarya</taxon>
        <taxon>Ascomycota</taxon>
        <taxon>Saccharomycotina</taxon>
        <taxon>Saccharomycetes</taxon>
        <taxon>Saccharomycodales</taxon>
        <taxon>Saccharomycodaceae</taxon>
        <taxon>Hanseniaspora</taxon>
    </lineage>
</organism>
<dbReference type="Pfam" id="PF03104">
    <property type="entry name" value="DNA_pol_B_exo1"/>
    <property type="match status" value="1"/>
</dbReference>
<keyword evidence="6" id="KW-0479">Metal-binding</keyword>
<keyword evidence="5 12" id="KW-0235">DNA replication</keyword>
<dbReference type="Gene3D" id="1.10.3200.20">
    <property type="entry name" value="DNA Polymerase alpha, zinc finger"/>
    <property type="match status" value="1"/>
</dbReference>
<reference evidence="18" key="1">
    <citation type="journal article" date="2016" name="Proc. Natl. Acad. Sci. U.S.A.">
        <title>Comparative genomics of biotechnologically important yeasts.</title>
        <authorList>
            <person name="Riley R."/>
            <person name="Haridas S."/>
            <person name="Wolfe K.H."/>
            <person name="Lopes M.R."/>
            <person name="Hittinger C.T."/>
            <person name="Goeker M."/>
            <person name="Salamov A.A."/>
            <person name="Wisecaver J.H."/>
            <person name="Long T.M."/>
            <person name="Calvey C.H."/>
            <person name="Aerts A.L."/>
            <person name="Barry K.W."/>
            <person name="Choi C."/>
            <person name="Clum A."/>
            <person name="Coughlan A.Y."/>
            <person name="Deshpande S."/>
            <person name="Douglass A.P."/>
            <person name="Hanson S.J."/>
            <person name="Klenk H.-P."/>
            <person name="LaButti K.M."/>
            <person name="Lapidus A."/>
            <person name="Lindquist E.A."/>
            <person name="Lipzen A.M."/>
            <person name="Meier-Kolthoff J.P."/>
            <person name="Ohm R.A."/>
            <person name="Otillar R.P."/>
            <person name="Pangilinan J.L."/>
            <person name="Peng Y."/>
            <person name="Rokas A."/>
            <person name="Rosa C.A."/>
            <person name="Scheuner C."/>
            <person name="Sibirny A.A."/>
            <person name="Slot J.C."/>
            <person name="Stielow J.B."/>
            <person name="Sun H."/>
            <person name="Kurtzman C.P."/>
            <person name="Blackwell M."/>
            <person name="Grigoriev I.V."/>
            <person name="Jeffries T.W."/>
        </authorList>
    </citation>
    <scope>NUCLEOTIDE SEQUENCE [LARGE SCALE GENOMIC DNA]</scope>
    <source>
        <strain evidence="18">NRRL Y-1626</strain>
    </source>
</reference>
<keyword evidence="18" id="KW-1185">Reference proteome</keyword>
<proteinExistence type="inferred from homology"/>
<dbReference type="InterPro" id="IPR012337">
    <property type="entry name" value="RNaseH-like_sf"/>
</dbReference>
<dbReference type="Gene3D" id="1.10.132.60">
    <property type="entry name" value="DNA polymerase family B, C-terminal domain"/>
    <property type="match status" value="1"/>
</dbReference>
<feature type="region of interest" description="Disordered" evidence="13">
    <location>
        <begin position="1"/>
        <end position="33"/>
    </location>
</feature>
<dbReference type="Gene3D" id="3.90.1600.10">
    <property type="entry name" value="Palm domain of DNA polymerase"/>
    <property type="match status" value="2"/>
</dbReference>
<evidence type="ECO:0000259" key="16">
    <source>
        <dbReference type="Pfam" id="PF08996"/>
    </source>
</evidence>
<evidence type="ECO:0000256" key="7">
    <source>
        <dbReference type="ARBA" id="ARBA00022771"/>
    </source>
</evidence>
<dbReference type="PANTHER" id="PTHR45861">
    <property type="entry name" value="DNA POLYMERASE ALPHA CATALYTIC SUBUNIT"/>
    <property type="match status" value="1"/>
</dbReference>
<dbReference type="InterPro" id="IPR043502">
    <property type="entry name" value="DNA/RNA_pol_sf"/>
</dbReference>
<dbReference type="GO" id="GO:0006272">
    <property type="term" value="P:leading strand elongation"/>
    <property type="evidence" value="ECO:0007669"/>
    <property type="project" value="TreeGrafter"/>
</dbReference>
<feature type="domain" description="DNA-directed DNA polymerase family B exonuclease" evidence="15">
    <location>
        <begin position="409"/>
        <end position="651"/>
    </location>
</feature>
<dbReference type="InterPro" id="IPR006134">
    <property type="entry name" value="DNA-dir_DNA_pol_B_multi_dom"/>
</dbReference>
<dbReference type="InterPro" id="IPR006133">
    <property type="entry name" value="DNA-dir_DNA_pol_B_exonuc"/>
</dbReference>
<evidence type="ECO:0000256" key="3">
    <source>
        <dbReference type="ARBA" id="ARBA00022679"/>
    </source>
</evidence>
<dbReference type="InterPro" id="IPR023211">
    <property type="entry name" value="DNA_pol_palm_dom_sf"/>
</dbReference>
<keyword evidence="9 12" id="KW-0239">DNA-directed DNA polymerase</keyword>
<evidence type="ECO:0000256" key="11">
    <source>
        <dbReference type="ARBA" id="ARBA00023242"/>
    </source>
</evidence>
<dbReference type="InterPro" id="IPR006172">
    <property type="entry name" value="DNA-dir_DNA_pol_B"/>
</dbReference>
<sequence>MSSRKEKLQQLVNKTKKHNIIDDDEESDYDMSHNNVSNIIDDVYDDDNAFVEDDEGEQAYTKEEKYKENYYEHEDAKYASKNNNATKKSKQETVVKVKKPSMAKLQALKAKNNNFANKTEYSAANSTTDTKVNIDDLLQEFETKNDNTQIGDKRSLDSDIESENLFSKKLRFMSQPQVLEIDNNSVIEQKADQDIEEFFASDNNDDNTETDQIVKTEIEIEKTKPNVTSILKTAKEEIIKNDEQEQYDEDGDAMFEKTPEILTPTTVKVSTDNLFTDDESFNSFYYMDYLEENNKLLLFGKMKLQNSTYKSCMIQINNLGKELYFLPKDGVTVPELAEQCYDNLLAHYGVDSLRTKNMKKKYAFELQGIPRGKTSYLKVYVPFDCKKNGNNGRALPLETLTNGLAKIVFGNYNKIFESFTLQKQVMGPSWLKLKNLKQSNSNKSNCALCFEIDNIDEDLFTDVNNLEVPTFKSMTLRTQQLLTVSQKQELVTISYSIDNDFKLINNSNEKKNIKNKTITLVRLLDEASCFTPIFKKKLNEKYDNEFRFFNDEKTMLTAFMNIVKMNDPDFLLGHRLEQVELDILINRLITLNIKNFSNIGRFQRANFPNYFSGNSKFKNSLITGGRMIVDIGNELGISLTPKCDTWDLNEMYNLYSDNKNEVTPLEINMQSLQHSESETLWEQALLSTRGDIDLIFKLVDNLQIIPLSLQLTNLAGNGWRQTLQGSRAIRNEYILLHEFTKLRYIVPDPYMRPQQQANSTANNKKSSFQGGLVFEPEKGLHKHFTLVMDFNSLYPSIIQEFNICFTTVERNAFLTPLDGITETKKVKEGDDENEDKEKDVEEVLPEYPSKQDHKLGVLPKLLHTLVERRKAVKSLMATTTDPAKKSQYDIKQQALKLTANSMYGCLGFKQSRFYAKPLAMMITNKGREILQHTRQLAENNANLQVVYGDTDSVMINSRCDDYADAIKIGENFKQLVNKQYGSLEIDIDNVFQRLLLTAKKKYAALNCYWDKNANELKTKLEVKGLDMKRREYCPLTKKTSEDVLNLLLSDKDEEESLNSIYDLLEDISTNLIENNIPLDQFKINTRLGKNPEEYGNGGKNMPAVQAAMRLKKDGRQVRQGTVITFVIVENEDTENSNEKEKSSSTSVASRAIPLREVMRKRDKYKIDSDFYLEKQLLNPIKRLLENIEGFDIKRFAESLRISSQKFSGSIGNGATFYSNTISMNDGGEIMQSLDSMKSDSERFSNCENLKINCSNCGHLFEFHGIVRSPDYKVTNHGIKCMLCQTSISTLSLMAQLEVRTRAQITKYYETPYECDDSSCDCKTYGLGVYGKKCLNSDCYGGTLSKRQFNDKLLYNQLCYFQSLFDFERNKKQQLRILDTVVEGGNIGVNPYLLDKSESRRLAESLKESILLKGYDIMEGYLEINGRRYVDLSLIFF</sequence>
<evidence type="ECO:0000256" key="4">
    <source>
        <dbReference type="ARBA" id="ARBA00022695"/>
    </source>
</evidence>
<dbReference type="InterPro" id="IPR045846">
    <property type="entry name" value="POLBc_alpha"/>
</dbReference>
<evidence type="ECO:0000256" key="8">
    <source>
        <dbReference type="ARBA" id="ARBA00022833"/>
    </source>
</evidence>
<name>A0A1B7TDZ4_9ASCO</name>
<dbReference type="PANTHER" id="PTHR45861:SF1">
    <property type="entry name" value="DNA POLYMERASE ALPHA CATALYTIC SUBUNIT"/>
    <property type="match status" value="1"/>
</dbReference>
<comment type="catalytic activity">
    <reaction evidence="12">
        <text>DNA(n) + a 2'-deoxyribonucleoside 5'-triphosphate = DNA(n+1) + diphosphate</text>
        <dbReference type="Rhea" id="RHEA:22508"/>
        <dbReference type="Rhea" id="RHEA-COMP:17339"/>
        <dbReference type="Rhea" id="RHEA-COMP:17340"/>
        <dbReference type="ChEBI" id="CHEBI:33019"/>
        <dbReference type="ChEBI" id="CHEBI:61560"/>
        <dbReference type="ChEBI" id="CHEBI:173112"/>
        <dbReference type="EC" id="2.7.7.7"/>
    </reaction>
</comment>
<dbReference type="SMART" id="SM00486">
    <property type="entry name" value="POLBc"/>
    <property type="match status" value="1"/>
</dbReference>
<dbReference type="Proteomes" id="UP000092321">
    <property type="component" value="Unassembled WGS sequence"/>
</dbReference>
<dbReference type="NCBIfam" id="TIGR00592">
    <property type="entry name" value="pol2"/>
    <property type="match status" value="1"/>
</dbReference>
<dbReference type="GO" id="GO:0006273">
    <property type="term" value="P:lagging strand elongation"/>
    <property type="evidence" value="ECO:0007669"/>
    <property type="project" value="TreeGrafter"/>
</dbReference>
<dbReference type="CDD" id="cd05532">
    <property type="entry name" value="POLBc_alpha"/>
    <property type="match status" value="1"/>
</dbReference>
<accession>A0A1B7TDZ4</accession>
<dbReference type="SUPFAM" id="SSF56672">
    <property type="entry name" value="DNA/RNA polymerases"/>
    <property type="match status" value="1"/>
</dbReference>
<dbReference type="GO" id="GO:0000166">
    <property type="term" value="F:nucleotide binding"/>
    <property type="evidence" value="ECO:0007669"/>
    <property type="project" value="InterPro"/>
</dbReference>
<dbReference type="Gene3D" id="2.40.50.730">
    <property type="match status" value="1"/>
</dbReference>
<dbReference type="Pfam" id="PF00136">
    <property type="entry name" value="DNA_pol_B"/>
    <property type="match status" value="1"/>
</dbReference>
<dbReference type="InterPro" id="IPR017964">
    <property type="entry name" value="DNA-dir_DNA_pol_B_CS"/>
</dbReference>
<dbReference type="GO" id="GO:1902975">
    <property type="term" value="P:mitotic DNA replication initiation"/>
    <property type="evidence" value="ECO:0007669"/>
    <property type="project" value="InterPro"/>
</dbReference>
<keyword evidence="11" id="KW-0539">Nucleus</keyword>
<comment type="caution">
    <text evidence="17">The sequence shown here is derived from an EMBL/GenBank/DDBJ whole genome shotgun (WGS) entry which is preliminary data.</text>
</comment>
<dbReference type="Gene3D" id="3.30.70.2820">
    <property type="match status" value="1"/>
</dbReference>
<keyword evidence="3 12" id="KW-0808">Transferase</keyword>
<evidence type="ECO:0000259" key="14">
    <source>
        <dbReference type="Pfam" id="PF00136"/>
    </source>
</evidence>
<evidence type="ECO:0000256" key="5">
    <source>
        <dbReference type="ARBA" id="ARBA00022705"/>
    </source>
</evidence>
<feature type="domain" description="DNA-directed DNA polymerase family B multifunctional" evidence="14">
    <location>
        <begin position="719"/>
        <end position="1187"/>
    </location>
</feature>
<dbReference type="InterPro" id="IPR036397">
    <property type="entry name" value="RNaseH_sf"/>
</dbReference>
<evidence type="ECO:0000313" key="18">
    <source>
        <dbReference type="Proteomes" id="UP000092321"/>
    </source>
</evidence>
<evidence type="ECO:0000256" key="9">
    <source>
        <dbReference type="ARBA" id="ARBA00022932"/>
    </source>
</evidence>
<dbReference type="GO" id="GO:0008270">
    <property type="term" value="F:zinc ion binding"/>
    <property type="evidence" value="ECO:0007669"/>
    <property type="project" value="UniProtKB-KW"/>
</dbReference>
<evidence type="ECO:0000256" key="10">
    <source>
        <dbReference type="ARBA" id="ARBA00023125"/>
    </source>
</evidence>
<dbReference type="GO" id="GO:0003697">
    <property type="term" value="F:single-stranded DNA binding"/>
    <property type="evidence" value="ECO:0007669"/>
    <property type="project" value="TreeGrafter"/>
</dbReference>
<dbReference type="PROSITE" id="PS00116">
    <property type="entry name" value="DNA_POLYMERASE_B"/>
    <property type="match status" value="1"/>
</dbReference>
<dbReference type="Pfam" id="PF08996">
    <property type="entry name" value="zf-DNA_Pol"/>
    <property type="match status" value="1"/>
</dbReference>
<dbReference type="EMBL" id="LXPE01000012">
    <property type="protein sequence ID" value="OBA26979.1"/>
    <property type="molecule type" value="Genomic_DNA"/>
</dbReference>
<dbReference type="InterPro" id="IPR042087">
    <property type="entry name" value="DNA_pol_B_thumb"/>
</dbReference>
<keyword evidence="4 12" id="KW-0548">Nucleotidyltransferase</keyword>
<keyword evidence="7" id="KW-0863">Zinc-finger</keyword>
<evidence type="ECO:0000313" key="17">
    <source>
        <dbReference type="EMBL" id="OBA26979.1"/>
    </source>
</evidence>
<keyword evidence="8" id="KW-0862">Zinc</keyword>
<evidence type="ECO:0000256" key="13">
    <source>
        <dbReference type="SAM" id="MobiDB-lite"/>
    </source>
</evidence>
<dbReference type="InterPro" id="IPR015088">
    <property type="entry name" value="Znf_DNA-dir_DNA_pol_B_alpha"/>
</dbReference>
<dbReference type="EC" id="2.7.7.7" evidence="12"/>
<dbReference type="GO" id="GO:0003682">
    <property type="term" value="F:chromatin binding"/>
    <property type="evidence" value="ECO:0007669"/>
    <property type="project" value="TreeGrafter"/>
</dbReference>
<evidence type="ECO:0000259" key="15">
    <source>
        <dbReference type="Pfam" id="PF03104"/>
    </source>
</evidence>
<keyword evidence="10 12" id="KW-0238">DNA-binding</keyword>
<gene>
    <name evidence="17" type="ORF">HANVADRAFT_52754</name>
</gene>
<dbReference type="GO" id="GO:0003688">
    <property type="term" value="F:DNA replication origin binding"/>
    <property type="evidence" value="ECO:0007669"/>
    <property type="project" value="TreeGrafter"/>
</dbReference>
<comment type="subcellular location">
    <subcellularLocation>
        <location evidence="1">Nucleus</location>
    </subcellularLocation>
</comment>
<evidence type="ECO:0000256" key="12">
    <source>
        <dbReference type="RuleBase" id="RU000442"/>
    </source>
</evidence>